<dbReference type="GeneID" id="25730630"/>
<evidence type="ECO:0000259" key="1">
    <source>
        <dbReference type="Pfam" id="PF01926"/>
    </source>
</evidence>
<dbReference type="SUPFAM" id="SSF52540">
    <property type="entry name" value="P-loop containing nucleoside triphosphate hydrolases"/>
    <property type="match status" value="1"/>
</dbReference>
<dbReference type="KEGG" id="mng:MNEG_13192"/>
<feature type="domain" description="G" evidence="1">
    <location>
        <begin position="24"/>
        <end position="64"/>
    </location>
</feature>
<dbReference type="Pfam" id="PF01926">
    <property type="entry name" value="MMR_HSR1"/>
    <property type="match status" value="1"/>
</dbReference>
<proteinExistence type="predicted"/>
<dbReference type="PRINTS" id="PR00326">
    <property type="entry name" value="GTP1OBG"/>
</dbReference>
<dbReference type="EMBL" id="KK103897">
    <property type="protein sequence ID" value="KIY94771.1"/>
    <property type="molecule type" value="Genomic_DNA"/>
</dbReference>
<dbReference type="InterPro" id="IPR027417">
    <property type="entry name" value="P-loop_NTPase"/>
</dbReference>
<dbReference type="Gene3D" id="3.40.50.300">
    <property type="entry name" value="P-loop containing nucleotide triphosphate hydrolases"/>
    <property type="match status" value="1"/>
</dbReference>
<evidence type="ECO:0000313" key="3">
    <source>
        <dbReference type="Proteomes" id="UP000054498"/>
    </source>
</evidence>
<name>A0A0D2LZH9_9CHLO</name>
<dbReference type="OrthoDB" id="424823at2759"/>
<evidence type="ECO:0000313" key="2">
    <source>
        <dbReference type="EMBL" id="KIY94771.1"/>
    </source>
</evidence>
<dbReference type="GO" id="GO:0005525">
    <property type="term" value="F:GTP binding"/>
    <property type="evidence" value="ECO:0007669"/>
    <property type="project" value="InterPro"/>
</dbReference>
<dbReference type="PANTHER" id="PTHR23305:SF11">
    <property type="entry name" value="OBG-LIKE ATPASE 1"/>
    <property type="match status" value="1"/>
</dbReference>
<accession>A0A0D2LZH9</accession>
<dbReference type="STRING" id="145388.A0A0D2LZH9"/>
<sequence>MAPKKKEEVKERPILGRFKTNLKMGIVGMPNVGKSTLFNTLSKMGIPAENFPFCTIDPNNVSIVRMTSHSHDMPFERALVQLGLHRCSHG</sequence>
<reference evidence="2 3" key="1">
    <citation type="journal article" date="2013" name="BMC Genomics">
        <title>Reconstruction of the lipid metabolism for the microalga Monoraphidium neglectum from its genome sequence reveals characteristics suitable for biofuel production.</title>
        <authorList>
            <person name="Bogen C."/>
            <person name="Al-Dilaimi A."/>
            <person name="Albersmeier A."/>
            <person name="Wichmann J."/>
            <person name="Grundmann M."/>
            <person name="Rupp O."/>
            <person name="Lauersen K.J."/>
            <person name="Blifernez-Klassen O."/>
            <person name="Kalinowski J."/>
            <person name="Goesmann A."/>
            <person name="Mussgnug J.H."/>
            <person name="Kruse O."/>
        </authorList>
    </citation>
    <scope>NUCLEOTIDE SEQUENCE [LARGE SCALE GENOMIC DNA]</scope>
    <source>
        <strain evidence="2 3">SAG 48.87</strain>
    </source>
</reference>
<dbReference type="GO" id="GO:0016887">
    <property type="term" value="F:ATP hydrolysis activity"/>
    <property type="evidence" value="ECO:0007669"/>
    <property type="project" value="TreeGrafter"/>
</dbReference>
<gene>
    <name evidence="2" type="ORF">MNEG_13192</name>
</gene>
<dbReference type="Proteomes" id="UP000054498">
    <property type="component" value="Unassembled WGS sequence"/>
</dbReference>
<dbReference type="RefSeq" id="XP_013893791.1">
    <property type="nucleotide sequence ID" value="XM_014038337.1"/>
</dbReference>
<dbReference type="GO" id="GO:0005737">
    <property type="term" value="C:cytoplasm"/>
    <property type="evidence" value="ECO:0007669"/>
    <property type="project" value="TreeGrafter"/>
</dbReference>
<dbReference type="PANTHER" id="PTHR23305">
    <property type="entry name" value="OBG GTPASE FAMILY"/>
    <property type="match status" value="1"/>
</dbReference>
<dbReference type="AlphaFoldDB" id="A0A0D2LZH9"/>
<organism evidence="2 3">
    <name type="scientific">Monoraphidium neglectum</name>
    <dbReference type="NCBI Taxonomy" id="145388"/>
    <lineage>
        <taxon>Eukaryota</taxon>
        <taxon>Viridiplantae</taxon>
        <taxon>Chlorophyta</taxon>
        <taxon>core chlorophytes</taxon>
        <taxon>Chlorophyceae</taxon>
        <taxon>CS clade</taxon>
        <taxon>Sphaeropleales</taxon>
        <taxon>Selenastraceae</taxon>
        <taxon>Monoraphidium</taxon>
    </lineage>
</organism>
<keyword evidence="3" id="KW-1185">Reference proteome</keyword>
<dbReference type="InterPro" id="IPR006073">
    <property type="entry name" value="GTP-bd"/>
</dbReference>
<protein>
    <recommendedName>
        <fullName evidence="1">G domain-containing protein</fullName>
    </recommendedName>
</protein>